<evidence type="ECO:0000313" key="1">
    <source>
        <dbReference type="EMBL" id="AJD93285.1"/>
    </source>
</evidence>
<dbReference type="Proteomes" id="UP000031449">
    <property type="component" value="Plasmid unnamed"/>
</dbReference>
<sequence>MVLKKQYVWSLLVLPGLLLGGCATETADKKDVGTKVEKTVETKQLSEFEKKIQNEELRAIDVMRLYDVNDSDSFVGTEWKKKIEDVRDFKIDFEQIQGRLASNHFANPGIHRIDNSMRDSLREYALDGELMAHLKRFKELRAEIYDDENQLSHEESVKDFYENKSKPFIVLHNELVDFEQIYAGNDEMEPLERVVYEVVSDSYWAFLASVQLGVYYDENFRSDNTGEQSVIKGMNEFEEKKLTYHYVNLNDISEKLEEVVMTGW</sequence>
<dbReference type="BioCyc" id="JESP1508404:G14D9-13251-MONOMER"/>
<keyword evidence="2" id="KW-1185">Reference proteome</keyword>
<protein>
    <recommendedName>
        <fullName evidence="3">Lipoprotein</fullName>
    </recommendedName>
</protein>
<dbReference type="AlphaFoldDB" id="A0A0B5ASW0"/>
<geneLocation type="plasmid" evidence="2"/>
<evidence type="ECO:0008006" key="3">
    <source>
        <dbReference type="Google" id="ProtNLM"/>
    </source>
</evidence>
<dbReference type="EMBL" id="CP009417">
    <property type="protein sequence ID" value="AJD93285.1"/>
    <property type="molecule type" value="Genomic_DNA"/>
</dbReference>
<proteinExistence type="predicted"/>
<reference evidence="1 2" key="1">
    <citation type="submission" date="2014-08" db="EMBL/GenBank/DDBJ databases">
        <title>Complete genome of a marine bacteria Jeotgalibacillus malaysiensis.</title>
        <authorList>
            <person name="Yaakop A.S."/>
            <person name="Chan K.-G."/>
            <person name="Goh K.M."/>
        </authorList>
    </citation>
    <scope>NUCLEOTIDE SEQUENCE [LARGE SCALE GENOMIC DNA]</scope>
    <source>
        <strain evidence="1 2">D5</strain>
        <plasmid evidence="2">Plasmid</plasmid>
    </source>
</reference>
<gene>
    <name evidence="1" type="ORF">JMA_39670</name>
</gene>
<evidence type="ECO:0000313" key="2">
    <source>
        <dbReference type="Proteomes" id="UP000031449"/>
    </source>
</evidence>
<keyword evidence="1" id="KW-0614">Plasmid</keyword>
<accession>A0A0B5ASW0</accession>
<organism evidence="1 2">
    <name type="scientific">Jeotgalibacillus malaysiensis</name>
    <dbReference type="NCBI Taxonomy" id="1508404"/>
    <lineage>
        <taxon>Bacteria</taxon>
        <taxon>Bacillati</taxon>
        <taxon>Bacillota</taxon>
        <taxon>Bacilli</taxon>
        <taxon>Bacillales</taxon>
        <taxon>Caryophanaceae</taxon>
        <taxon>Jeotgalibacillus</taxon>
    </lineage>
</organism>
<name>A0A0B5ASW0_9BACL</name>
<dbReference type="KEGG" id="jeo:JMA_39670"/>
<dbReference type="PROSITE" id="PS51257">
    <property type="entry name" value="PROKAR_LIPOPROTEIN"/>
    <property type="match status" value="1"/>
</dbReference>
<dbReference type="HOGENOM" id="CLU_1052830_0_0_9"/>